<comment type="similarity">
    <text evidence="1">Belongs to the STIG1 family.</text>
</comment>
<dbReference type="Proteomes" id="UP000006038">
    <property type="component" value="Chromosome 1"/>
</dbReference>
<dbReference type="HOGENOM" id="CLU_1858299_0_0_1"/>
<dbReference type="STRING" id="4533.J3KY88"/>
<keyword evidence="2" id="KW-0732">Signal</keyword>
<evidence type="ECO:0000313" key="4">
    <source>
        <dbReference type="Proteomes" id="UP000006038"/>
    </source>
</evidence>
<name>J3KY88_ORYBR</name>
<dbReference type="Gramene" id="OB01G19440.1">
    <property type="protein sequence ID" value="OB01G19440.1"/>
    <property type="gene ID" value="OB01G19440"/>
</dbReference>
<organism evidence="3">
    <name type="scientific">Oryza brachyantha</name>
    <name type="common">malo sina</name>
    <dbReference type="NCBI Taxonomy" id="4533"/>
    <lineage>
        <taxon>Eukaryota</taxon>
        <taxon>Viridiplantae</taxon>
        <taxon>Streptophyta</taxon>
        <taxon>Embryophyta</taxon>
        <taxon>Tracheophyta</taxon>
        <taxon>Spermatophyta</taxon>
        <taxon>Magnoliopsida</taxon>
        <taxon>Liliopsida</taxon>
        <taxon>Poales</taxon>
        <taxon>Poaceae</taxon>
        <taxon>BOP clade</taxon>
        <taxon>Oryzoideae</taxon>
        <taxon>Oryzeae</taxon>
        <taxon>Oryzinae</taxon>
        <taxon>Oryza</taxon>
    </lineage>
</organism>
<dbReference type="PANTHER" id="PTHR33227">
    <property type="entry name" value="STIGMA-SPECIFIC STIG1-LIKE PROTEIN 3"/>
    <property type="match status" value="1"/>
</dbReference>
<accession>J3KY88</accession>
<protein>
    <submittedName>
        <fullName evidence="3">Uncharacterized protein</fullName>
    </submittedName>
</protein>
<proteinExistence type="inferred from homology"/>
<dbReference type="InterPro" id="IPR006969">
    <property type="entry name" value="Stig-like"/>
</dbReference>
<sequence length="138" mass="15196">MAVAARLSGGPVTAKAARQQPLHHMFPQGKFDYENPYGIRSRSNLVLVYEIVKIITRRRKPPSVCLERGSPGATCCKGHCVDTRSSIAHCGRCHHVCKHGKTCCGGRCVDLRKDRKNCGDCFVHCPKKCSFGMCDYAG</sequence>
<keyword evidence="4" id="KW-1185">Reference proteome</keyword>
<dbReference type="AlphaFoldDB" id="J3KY88"/>
<dbReference type="Pfam" id="PF04885">
    <property type="entry name" value="Stig1"/>
    <property type="match status" value="1"/>
</dbReference>
<reference evidence="3" key="2">
    <citation type="submission" date="2013-04" db="UniProtKB">
        <authorList>
            <consortium name="EnsemblPlants"/>
        </authorList>
    </citation>
    <scope>IDENTIFICATION</scope>
</reference>
<evidence type="ECO:0000256" key="1">
    <source>
        <dbReference type="ARBA" id="ARBA00006010"/>
    </source>
</evidence>
<evidence type="ECO:0000256" key="2">
    <source>
        <dbReference type="ARBA" id="ARBA00022729"/>
    </source>
</evidence>
<evidence type="ECO:0000313" key="3">
    <source>
        <dbReference type="EnsemblPlants" id="OB01G19440.1"/>
    </source>
</evidence>
<reference evidence="3" key="1">
    <citation type="journal article" date="2013" name="Nat. Commun.">
        <title>Whole-genome sequencing of Oryza brachyantha reveals mechanisms underlying Oryza genome evolution.</title>
        <authorList>
            <person name="Chen J."/>
            <person name="Huang Q."/>
            <person name="Gao D."/>
            <person name="Wang J."/>
            <person name="Lang Y."/>
            <person name="Liu T."/>
            <person name="Li B."/>
            <person name="Bai Z."/>
            <person name="Luis Goicoechea J."/>
            <person name="Liang C."/>
            <person name="Chen C."/>
            <person name="Zhang W."/>
            <person name="Sun S."/>
            <person name="Liao Y."/>
            <person name="Zhang X."/>
            <person name="Yang L."/>
            <person name="Song C."/>
            <person name="Wang M."/>
            <person name="Shi J."/>
            <person name="Liu G."/>
            <person name="Liu J."/>
            <person name="Zhou H."/>
            <person name="Zhou W."/>
            <person name="Yu Q."/>
            <person name="An N."/>
            <person name="Chen Y."/>
            <person name="Cai Q."/>
            <person name="Wang B."/>
            <person name="Liu B."/>
            <person name="Min J."/>
            <person name="Huang Y."/>
            <person name="Wu H."/>
            <person name="Li Z."/>
            <person name="Zhang Y."/>
            <person name="Yin Y."/>
            <person name="Song W."/>
            <person name="Jiang J."/>
            <person name="Jackson S.A."/>
            <person name="Wing R.A."/>
            <person name="Wang J."/>
            <person name="Chen M."/>
        </authorList>
    </citation>
    <scope>NUCLEOTIDE SEQUENCE [LARGE SCALE GENOMIC DNA]</scope>
    <source>
        <strain evidence="3">cv. IRGC 101232</strain>
    </source>
</reference>
<dbReference type="EnsemblPlants" id="OB01G19440.1">
    <property type="protein sequence ID" value="OB01G19440.1"/>
    <property type="gene ID" value="OB01G19440"/>
</dbReference>
<dbReference type="PANTHER" id="PTHR33227:SF54">
    <property type="entry name" value="PROTEIN STIG1"/>
    <property type="match status" value="1"/>
</dbReference>